<dbReference type="EMBL" id="LR901317">
    <property type="protein sequence ID" value="CAD7248336.1"/>
    <property type="molecule type" value="Genomic_DNA"/>
</dbReference>
<evidence type="ECO:0000313" key="5">
    <source>
        <dbReference type="EMBL" id="CAD7248336.1"/>
    </source>
</evidence>
<proteinExistence type="inferred from homology"/>
<dbReference type="InterPro" id="IPR015917">
    <property type="entry name" value="Pept_C14A"/>
</dbReference>
<dbReference type="OrthoDB" id="6116485at2759"/>
<sequence length="278" mass="32224">MDHKGLWEPEIPEKMERYRIKEVGDNIRGWALIFHHEMFDPKLRLPPRPGVQIDVDNLRRVFKNRGFVVKEYKDFSYESMKQELRKIAHSQELTDHDCLILCFLSHGKEGGILYTNNKEFNEEELWSSFYGSECKALLHKPKLFFIQACRGGNFDSGEKGNVISNDGKGDTHDGIEQKDYEYHLPTHANILIAHATYEGHVAWKNEDLGSYYIHTLCQVFEKHSETLDVMRMLTMVAGVMAKSFQSKNPDTKYHEKKQMPTIRSTLTGELCLKPKAQA</sequence>
<reference evidence="5" key="1">
    <citation type="submission" date="2020-11" db="EMBL/GenBank/DDBJ databases">
        <authorList>
            <person name="Tran Van P."/>
        </authorList>
    </citation>
    <scope>NUCLEOTIDE SEQUENCE</scope>
</reference>
<dbReference type="SUPFAM" id="SSF52129">
    <property type="entry name" value="Caspase-like"/>
    <property type="match status" value="1"/>
</dbReference>
<accession>A0A7R8XEW3</accession>
<dbReference type="SMART" id="SM00115">
    <property type="entry name" value="CASc"/>
    <property type="match status" value="1"/>
</dbReference>
<evidence type="ECO:0000256" key="2">
    <source>
        <dbReference type="RuleBase" id="RU003971"/>
    </source>
</evidence>
<feature type="domain" description="Caspase family p10" evidence="3">
    <location>
        <begin position="180"/>
        <end position="274"/>
    </location>
</feature>
<dbReference type="AlphaFoldDB" id="A0A7R8XEW3"/>
<gene>
    <name evidence="5" type="ORF">DSTB1V02_LOCUS8152</name>
</gene>
<dbReference type="PANTHER" id="PTHR22576:SF41">
    <property type="entry name" value="CASPASE 14, APOPTOSIS-RELATED CYSTEINE PEPTIDASE"/>
    <property type="match status" value="1"/>
</dbReference>
<dbReference type="GO" id="GO:0004197">
    <property type="term" value="F:cysteine-type endopeptidase activity"/>
    <property type="evidence" value="ECO:0007669"/>
    <property type="project" value="InterPro"/>
</dbReference>
<dbReference type="PROSITE" id="PS01122">
    <property type="entry name" value="CASPASE_CYS"/>
    <property type="match status" value="1"/>
</dbReference>
<evidence type="ECO:0000259" key="3">
    <source>
        <dbReference type="PROSITE" id="PS50207"/>
    </source>
</evidence>
<dbReference type="PROSITE" id="PS50208">
    <property type="entry name" value="CASPASE_P20"/>
    <property type="match status" value="1"/>
</dbReference>
<dbReference type="EMBL" id="CAJPEV010001800">
    <property type="protein sequence ID" value="CAG0894391.1"/>
    <property type="molecule type" value="Genomic_DNA"/>
</dbReference>
<comment type="similarity">
    <text evidence="1 2">Belongs to the peptidase C14A family.</text>
</comment>
<keyword evidence="6" id="KW-1185">Reference proteome</keyword>
<dbReference type="Gene3D" id="3.40.50.1460">
    <property type="match status" value="1"/>
</dbReference>
<dbReference type="Proteomes" id="UP000677054">
    <property type="component" value="Unassembled WGS sequence"/>
</dbReference>
<evidence type="ECO:0000313" key="6">
    <source>
        <dbReference type="Proteomes" id="UP000677054"/>
    </source>
</evidence>
<evidence type="ECO:0000256" key="1">
    <source>
        <dbReference type="ARBA" id="ARBA00010134"/>
    </source>
</evidence>
<dbReference type="InterPro" id="IPR029030">
    <property type="entry name" value="Caspase-like_dom_sf"/>
</dbReference>
<dbReference type="PROSITE" id="PS50207">
    <property type="entry name" value="CASPASE_P10"/>
    <property type="match status" value="1"/>
</dbReference>
<feature type="domain" description="Caspase family p20" evidence="4">
    <location>
        <begin position="27"/>
        <end position="153"/>
    </location>
</feature>
<dbReference type="GO" id="GO:0006508">
    <property type="term" value="P:proteolysis"/>
    <property type="evidence" value="ECO:0007669"/>
    <property type="project" value="InterPro"/>
</dbReference>
<organism evidence="5">
    <name type="scientific">Darwinula stevensoni</name>
    <dbReference type="NCBI Taxonomy" id="69355"/>
    <lineage>
        <taxon>Eukaryota</taxon>
        <taxon>Metazoa</taxon>
        <taxon>Ecdysozoa</taxon>
        <taxon>Arthropoda</taxon>
        <taxon>Crustacea</taxon>
        <taxon>Oligostraca</taxon>
        <taxon>Ostracoda</taxon>
        <taxon>Podocopa</taxon>
        <taxon>Podocopida</taxon>
        <taxon>Darwinulocopina</taxon>
        <taxon>Darwinuloidea</taxon>
        <taxon>Darwinulidae</taxon>
        <taxon>Darwinula</taxon>
    </lineage>
</organism>
<dbReference type="InterPro" id="IPR011600">
    <property type="entry name" value="Pept_C14_caspase"/>
</dbReference>
<dbReference type="PANTHER" id="PTHR22576">
    <property type="entry name" value="MUCOSA ASSOCIATED LYMPHOID TISSUE LYMPHOMA TRANSLOCATION PROTEIN 1/PARACASPASE"/>
    <property type="match status" value="1"/>
</dbReference>
<dbReference type="PRINTS" id="PR00376">
    <property type="entry name" value="IL1BCENZYME"/>
</dbReference>
<dbReference type="InterPro" id="IPR002138">
    <property type="entry name" value="Pept_C14_p10"/>
</dbReference>
<dbReference type="InterPro" id="IPR033139">
    <property type="entry name" value="Caspase_cys_AS"/>
</dbReference>
<dbReference type="Pfam" id="PF00656">
    <property type="entry name" value="Peptidase_C14"/>
    <property type="match status" value="1"/>
</dbReference>
<dbReference type="InterPro" id="IPR052039">
    <property type="entry name" value="Caspase-related_regulators"/>
</dbReference>
<dbReference type="InterPro" id="IPR001309">
    <property type="entry name" value="Pept_C14_p20"/>
</dbReference>
<name>A0A7R8XEW3_9CRUS</name>
<evidence type="ECO:0000259" key="4">
    <source>
        <dbReference type="PROSITE" id="PS50208"/>
    </source>
</evidence>
<protein>
    <submittedName>
        <fullName evidence="5">Uncharacterized protein</fullName>
    </submittedName>
</protein>
<dbReference type="CDD" id="cd00032">
    <property type="entry name" value="CASc"/>
    <property type="match status" value="1"/>
</dbReference>